<dbReference type="InterPro" id="IPR049012">
    <property type="entry name" value="Mutator_transp_dom"/>
</dbReference>
<feature type="domain" description="Mutator-like transposase" evidence="1">
    <location>
        <begin position="86"/>
        <end position="168"/>
    </location>
</feature>
<comment type="caution">
    <text evidence="2">The sequence shown here is derived from an EMBL/GenBank/DDBJ whole genome shotgun (WGS) entry which is preliminary data.</text>
</comment>
<dbReference type="Proteomes" id="UP001159363">
    <property type="component" value="Chromosome 1"/>
</dbReference>
<accession>A0ABQ9IQF6</accession>
<dbReference type="EMBL" id="JARBHB010000001">
    <property type="protein sequence ID" value="KAJ8898268.1"/>
    <property type="molecule type" value="Genomic_DNA"/>
</dbReference>
<name>A0ABQ9IQF6_9NEOP</name>
<gene>
    <name evidence="2" type="ORF">PR048_003628</name>
</gene>
<sequence length="375" mass="42776">MDRNLIVAFDGSWQKRGHTSLNGIVSATSVDTVNIIDIAIMYKHWKCKGVLGNKHEESCSSNYDGSSGGMEVPGVKEIFERSLSLYNITKLECVGHVQKRMDSRLRRLTTSKKGKKLNDGRTLDGKNRLTDSTIDIIQNYYGLAIRQNTDSVEKMRTTVWALFCHISSIDDKQTATCIMSRRRRIMAYAKEYKPAAKAEGSWVTAINEGPFLVSWLLYYEWPFDLLSIQHSHTMATTGGYYVKWPRKWRCDTRLSGKQKLGKDMKSDQLRSNYCIRQVSGRVSSLVLRSVCFISPFRPVFPVSSATPFNLFLAQRHTQITAGHTRRAAARLQYARLHHRGSKLDPRSDLRSTQKTVAAFEFRAGLEIKMKFISNR</sequence>
<keyword evidence="3" id="KW-1185">Reference proteome</keyword>
<reference evidence="2 3" key="1">
    <citation type="submission" date="2023-02" db="EMBL/GenBank/DDBJ databases">
        <title>LHISI_Scaffold_Assembly.</title>
        <authorList>
            <person name="Stuart O.P."/>
            <person name="Cleave R."/>
            <person name="Magrath M.J.L."/>
            <person name="Mikheyev A.S."/>
        </authorList>
    </citation>
    <scope>NUCLEOTIDE SEQUENCE [LARGE SCALE GENOMIC DNA]</scope>
    <source>
        <strain evidence="2">Daus_M_001</strain>
        <tissue evidence="2">Leg muscle</tissue>
    </source>
</reference>
<organism evidence="2 3">
    <name type="scientific">Dryococelus australis</name>
    <dbReference type="NCBI Taxonomy" id="614101"/>
    <lineage>
        <taxon>Eukaryota</taxon>
        <taxon>Metazoa</taxon>
        <taxon>Ecdysozoa</taxon>
        <taxon>Arthropoda</taxon>
        <taxon>Hexapoda</taxon>
        <taxon>Insecta</taxon>
        <taxon>Pterygota</taxon>
        <taxon>Neoptera</taxon>
        <taxon>Polyneoptera</taxon>
        <taxon>Phasmatodea</taxon>
        <taxon>Verophasmatodea</taxon>
        <taxon>Anareolatae</taxon>
        <taxon>Phasmatidae</taxon>
        <taxon>Eurycanthinae</taxon>
        <taxon>Dryococelus</taxon>
    </lineage>
</organism>
<dbReference type="Pfam" id="PF20700">
    <property type="entry name" value="Mutator"/>
    <property type="match status" value="1"/>
</dbReference>
<protein>
    <recommendedName>
        <fullName evidence="1">Mutator-like transposase domain-containing protein</fullName>
    </recommendedName>
</protein>
<evidence type="ECO:0000313" key="2">
    <source>
        <dbReference type="EMBL" id="KAJ8898268.1"/>
    </source>
</evidence>
<evidence type="ECO:0000313" key="3">
    <source>
        <dbReference type="Proteomes" id="UP001159363"/>
    </source>
</evidence>
<evidence type="ECO:0000259" key="1">
    <source>
        <dbReference type="Pfam" id="PF20700"/>
    </source>
</evidence>
<proteinExistence type="predicted"/>